<feature type="compositionally biased region" description="Low complexity" evidence="1">
    <location>
        <begin position="118"/>
        <end position="133"/>
    </location>
</feature>
<proteinExistence type="predicted"/>
<reference evidence="2" key="1">
    <citation type="journal article" date="2015" name="Nature">
        <title>Complex archaea that bridge the gap between prokaryotes and eukaryotes.</title>
        <authorList>
            <person name="Spang A."/>
            <person name="Saw J.H."/>
            <person name="Jorgensen S.L."/>
            <person name="Zaremba-Niedzwiedzka K."/>
            <person name="Martijn J."/>
            <person name="Lind A.E."/>
            <person name="van Eijk R."/>
            <person name="Schleper C."/>
            <person name="Guy L."/>
            <person name="Ettema T.J."/>
        </authorList>
    </citation>
    <scope>NUCLEOTIDE SEQUENCE</scope>
</reference>
<dbReference type="EMBL" id="LAZR01007608">
    <property type="protein sequence ID" value="KKM84153.1"/>
    <property type="molecule type" value="Genomic_DNA"/>
</dbReference>
<accession>A0A0F9KQM0</accession>
<feature type="region of interest" description="Disordered" evidence="1">
    <location>
        <begin position="1"/>
        <end position="37"/>
    </location>
</feature>
<dbReference type="AlphaFoldDB" id="A0A0F9KQM0"/>
<evidence type="ECO:0000313" key="2">
    <source>
        <dbReference type="EMBL" id="KKM84153.1"/>
    </source>
</evidence>
<name>A0A0F9KQM0_9ZZZZ</name>
<feature type="region of interest" description="Disordered" evidence="1">
    <location>
        <begin position="101"/>
        <end position="133"/>
    </location>
</feature>
<sequence>MNDERMPMTLPNSDIYLGPKPGGRPDNISPMPTPEKPLADAAEQALKDHTHQKGQARITCPWCGQVQEGGEEFKTHINAQHSRQLGESVEDARDQELVAQIKGRQRREEAQQEKEKSASTPDDALLGEDALAD</sequence>
<gene>
    <name evidence="2" type="ORF">LCGC14_1302140</name>
</gene>
<organism evidence="2">
    <name type="scientific">marine sediment metagenome</name>
    <dbReference type="NCBI Taxonomy" id="412755"/>
    <lineage>
        <taxon>unclassified sequences</taxon>
        <taxon>metagenomes</taxon>
        <taxon>ecological metagenomes</taxon>
    </lineage>
</organism>
<protein>
    <submittedName>
        <fullName evidence="2">Uncharacterized protein</fullName>
    </submittedName>
</protein>
<evidence type="ECO:0000256" key="1">
    <source>
        <dbReference type="SAM" id="MobiDB-lite"/>
    </source>
</evidence>
<feature type="compositionally biased region" description="Basic and acidic residues" evidence="1">
    <location>
        <begin position="106"/>
        <end position="117"/>
    </location>
</feature>
<comment type="caution">
    <text evidence="2">The sequence shown here is derived from an EMBL/GenBank/DDBJ whole genome shotgun (WGS) entry which is preliminary data.</text>
</comment>